<keyword evidence="2" id="KW-1133">Transmembrane helix</keyword>
<dbReference type="OrthoDB" id="2588793at2759"/>
<feature type="compositionally biased region" description="Polar residues" evidence="1">
    <location>
        <begin position="20"/>
        <end position="37"/>
    </location>
</feature>
<name>A0A2T0A011_RHOTO</name>
<feature type="region of interest" description="Disordered" evidence="1">
    <location>
        <begin position="20"/>
        <end position="41"/>
    </location>
</feature>
<evidence type="ECO:0000256" key="1">
    <source>
        <dbReference type="SAM" id="MobiDB-lite"/>
    </source>
</evidence>
<organism evidence="3 4">
    <name type="scientific">Rhodotorula toruloides</name>
    <name type="common">Yeast</name>
    <name type="synonym">Rhodosporidium toruloides</name>
    <dbReference type="NCBI Taxonomy" id="5286"/>
    <lineage>
        <taxon>Eukaryota</taxon>
        <taxon>Fungi</taxon>
        <taxon>Dikarya</taxon>
        <taxon>Basidiomycota</taxon>
        <taxon>Pucciniomycotina</taxon>
        <taxon>Microbotryomycetes</taxon>
        <taxon>Sporidiobolales</taxon>
        <taxon>Sporidiobolaceae</taxon>
        <taxon>Rhodotorula</taxon>
    </lineage>
</organism>
<accession>A0A2T0A011</accession>
<comment type="caution">
    <text evidence="3">The sequence shown here is derived from an EMBL/GenBank/DDBJ whole genome shotgun (WGS) entry which is preliminary data.</text>
</comment>
<dbReference type="Proteomes" id="UP000239560">
    <property type="component" value="Unassembled WGS sequence"/>
</dbReference>
<evidence type="ECO:0000313" key="3">
    <source>
        <dbReference type="EMBL" id="PRQ71358.1"/>
    </source>
</evidence>
<gene>
    <name evidence="3" type="ORF">AAT19DRAFT_10216</name>
</gene>
<feature type="transmembrane region" description="Helical" evidence="2">
    <location>
        <begin position="131"/>
        <end position="151"/>
    </location>
</feature>
<evidence type="ECO:0000256" key="2">
    <source>
        <dbReference type="SAM" id="Phobius"/>
    </source>
</evidence>
<keyword evidence="2" id="KW-0472">Membrane</keyword>
<sequence length="618" mass="69688">MQRAAVLLADHRPSLAIGTSSASTMSTQSHLAPSNPSAAAEPLSDFQRNLANTRSFSQNPRWRRHASLDLGVAQVRARTNSEAPDSPLSSGRLSSAGFDEKQRLLYDSQSSPLYSPFSFPRRVPWWKKRKNLTGAAFAALTLFLLGGIMGLSQLDDPRAKDWWGVKDVLQDYGLELSQPSVCENPYAEFGRISSDPSTPEGNRWLPYDASCVPPPLLATLRSTLKKKPSVEDSLEMLEFPLPKRKTKAKKKSLSWLQGKTVLLFGDHVERNHNKDFCRFAGGKWASIDRDHPLSPPPFVNGIDEKLPGAQQNSSSATCPSVCYLEEYDFMVVSVFHFGLANRVEFEHESLLYNPHFYPPVAVDDRLAHIVLPLLDSLNRTKPDMIEFSSGFWDLRHFAALDELAGKDVFSELTTERLAWYSSRLVHALADLSSVFPDTPLLWRTLHHTPNFNETSPARVAALDQLSRKVVTALNEARNRAGAEERLDLLVQHRYEEAQAALLVERSEAGRRVRPTGRRKKTFKDRMSNKAPFLNRVKERIGSKDRIKDVNLSTDETSLRGLLRFDEWGALMRGQEHTMVHEGNAVYTPPLPGGYVWGDLMLFELRRALLTHRRRLPFP</sequence>
<dbReference type="EMBL" id="LCTV02000012">
    <property type="protein sequence ID" value="PRQ71358.1"/>
    <property type="molecule type" value="Genomic_DNA"/>
</dbReference>
<evidence type="ECO:0000313" key="4">
    <source>
        <dbReference type="Proteomes" id="UP000239560"/>
    </source>
</evidence>
<keyword evidence="2" id="KW-0812">Transmembrane</keyword>
<protein>
    <submittedName>
        <fullName evidence="3">Proteophosphoglycan ppg4</fullName>
    </submittedName>
</protein>
<dbReference type="AlphaFoldDB" id="A0A2T0A011"/>
<proteinExistence type="predicted"/>
<reference evidence="3 4" key="1">
    <citation type="journal article" date="2018" name="Elife">
        <title>Functional genomics of lipid metabolism in the oleaginous yeast Rhodosporidium toruloides.</title>
        <authorList>
            <person name="Coradetti S.T."/>
            <person name="Pinel D."/>
            <person name="Geiselman G."/>
            <person name="Ito M."/>
            <person name="Mondo S."/>
            <person name="Reilly M.C."/>
            <person name="Cheng Y.F."/>
            <person name="Bauer S."/>
            <person name="Grigoriev I."/>
            <person name="Gladden J.M."/>
            <person name="Simmons B.A."/>
            <person name="Brem R."/>
            <person name="Arkin A.P."/>
            <person name="Skerker J.M."/>
        </authorList>
    </citation>
    <scope>NUCLEOTIDE SEQUENCE [LARGE SCALE GENOMIC DNA]</scope>
    <source>
        <strain evidence="3 4">NBRC 0880</strain>
    </source>
</reference>